<dbReference type="Proteomes" id="UP000887576">
    <property type="component" value="Unplaced"/>
</dbReference>
<proteinExistence type="predicted"/>
<protein>
    <submittedName>
        <fullName evidence="2">C2 domain-containing protein</fullName>
    </submittedName>
</protein>
<evidence type="ECO:0000313" key="2">
    <source>
        <dbReference type="WBParaSite" id="JU765_v2.g4990.t1"/>
    </source>
</evidence>
<organism evidence="1 2">
    <name type="scientific">Panagrolaimus sp. JU765</name>
    <dbReference type="NCBI Taxonomy" id="591449"/>
    <lineage>
        <taxon>Eukaryota</taxon>
        <taxon>Metazoa</taxon>
        <taxon>Ecdysozoa</taxon>
        <taxon>Nematoda</taxon>
        <taxon>Chromadorea</taxon>
        <taxon>Rhabditida</taxon>
        <taxon>Tylenchina</taxon>
        <taxon>Panagrolaimomorpha</taxon>
        <taxon>Panagrolaimoidea</taxon>
        <taxon>Panagrolaimidae</taxon>
        <taxon>Panagrolaimus</taxon>
    </lineage>
</organism>
<evidence type="ECO:0000313" key="1">
    <source>
        <dbReference type="Proteomes" id="UP000887576"/>
    </source>
</evidence>
<accession>A0AC34RAM9</accession>
<name>A0AC34RAM9_9BILA</name>
<reference evidence="2" key="1">
    <citation type="submission" date="2022-11" db="UniProtKB">
        <authorList>
            <consortium name="WormBaseParasite"/>
        </authorList>
    </citation>
    <scope>IDENTIFICATION</scope>
</reference>
<sequence length="759" mass="85329">MPRPIYSYHATNRLRERIYSQSPGPSGRRTLQQRRQTDALCNPPSTHLKPNDRFVDKATSGKIRRAHSDKDLDDSGVGTRKKAPRGVAPIDDFPETKPDEAELQKRFDPNSRFDAFYDSCCYSVEAENFGNWPMAPKRDMNPNAPATKLELTLKASNLKDRDVFSKSDPICVIFEAVHSKGSHGQFAEIGRTECVKNCLNPEWNTKVVLDYFFEERQRMKFEIYDIDNASQSLSHHDFLGRAECDLAEIVAAPFSTLTLPLKDLGGQKGTITIHADELNEGQKESISFIIYGRKLDKKDFFGKSDPFLNIYRLVADGTRQLVHRTEVIKRTLNPEWKPFNISVRSLCQGNKDRDFLIECYDYDNDGGSRHDLIGVTKTTVNKLASGDITELELINEKKQKKKGSKYQNSGVLHIHRAKLEQEFTFLDFIYGGLQLDFTVSVDFTASNGNVTVPTSLHYCNAQSSNEYQMAIKAVLEICQSYNKTKKFNAYGFGAQIPPNYATSHLFPLNLQNPEVDGIDGMMQSYNIALRHTNLYGPTNFAPTINEAAKRAAYYPPDGSHYQILLIITDGVISDMNQTKNAIIMASTLPLSIIIVGVGDADFEKMDELDSDDEVLTVNGRTAKRDIVQFVPFRRFMKKNTVMSAYEQERLQYLLAKEVLAEVPGQVVAYMKSNSIAPRPPREAYPETFAPSSSSCPSTARASVSSSRVLPNPPSECPYPDYPPANPPAYSDVINNDLAVNDIELKFQQQVHVKASAPYF</sequence>
<dbReference type="WBParaSite" id="JU765_v2.g4990.t1">
    <property type="protein sequence ID" value="JU765_v2.g4990.t1"/>
    <property type="gene ID" value="JU765_v2.g4990"/>
</dbReference>